<evidence type="ECO:0000313" key="2">
    <source>
        <dbReference type="Proteomes" id="UP001305174"/>
    </source>
</evidence>
<dbReference type="GO" id="GO:0004519">
    <property type="term" value="F:endonuclease activity"/>
    <property type="evidence" value="ECO:0007669"/>
    <property type="project" value="UniProtKB-KW"/>
</dbReference>
<dbReference type="Proteomes" id="UP001305174">
    <property type="component" value="Segment"/>
</dbReference>
<proteinExistence type="predicted"/>
<sequence>MASSKLMPWQLKGVPWKTEAAFWGWVRGILRKGWSRHPVKLEYIKQHRKRIKNPNPKGKVPEVWGCTCEMCGLDFVQNMIEIDHLNAASSLRCIEDLQGFAERLLVVTFDDIRALCKPCHSIVTLSQKKGTSLEVAALEQKVIAIDKLKVDEVKKWLTQRGIVPASNKVQRRKQIKEFLMENNE</sequence>
<keyword evidence="2" id="KW-1185">Reference proteome</keyword>
<keyword evidence="1" id="KW-0255">Endonuclease</keyword>
<organism evidence="1 2">
    <name type="scientific">Pseudomonas phage vB_PseuGesM_254</name>
    <dbReference type="NCBI Taxonomy" id="3092638"/>
    <lineage>
        <taxon>Viruses</taxon>
        <taxon>Duplodnaviria</taxon>
        <taxon>Heunggongvirae</taxon>
        <taxon>Uroviricota</taxon>
        <taxon>Caudoviricetes</taxon>
        <taxon>Vandenendeviridae</taxon>
        <taxon>Chemalvirus</taxon>
        <taxon>Chemalvirus PseuGes254</taxon>
    </lineage>
</organism>
<dbReference type="CDD" id="cd00085">
    <property type="entry name" value="HNHc"/>
    <property type="match status" value="1"/>
</dbReference>
<dbReference type="EMBL" id="OR575930">
    <property type="protein sequence ID" value="WOZ57522.1"/>
    <property type="molecule type" value="Genomic_DNA"/>
</dbReference>
<name>A0AAX4G6I5_9CAUD</name>
<keyword evidence="1" id="KW-0378">Hydrolase</keyword>
<keyword evidence="1" id="KW-0540">Nuclease</keyword>
<dbReference type="InterPro" id="IPR003615">
    <property type="entry name" value="HNH_nuc"/>
</dbReference>
<accession>A0AAX4G6I5</accession>
<reference evidence="2" key="1">
    <citation type="submission" date="2024-05" db="EMBL/GenBank/DDBJ databases">
        <authorList>
            <person name="Tikunov A.Y."/>
            <person name="Morozova V.V."/>
            <person name="Kozlova Y.N."/>
            <person name="Tikunova N.V."/>
            <person name="Babkin I.V."/>
        </authorList>
    </citation>
    <scope>NUCLEOTIDE SEQUENCE [LARGE SCALE GENOMIC DNA]</scope>
</reference>
<protein>
    <submittedName>
        <fullName evidence="1">HNH endonuclease</fullName>
    </submittedName>
</protein>
<evidence type="ECO:0000313" key="1">
    <source>
        <dbReference type="EMBL" id="WOZ57522.1"/>
    </source>
</evidence>